<gene>
    <name evidence="2" type="ORF">PSM36_1473</name>
</gene>
<accession>A0A1R3T9M9</accession>
<organism evidence="2 3">
    <name type="scientific">Proteiniphilum saccharofermentans</name>
    <dbReference type="NCBI Taxonomy" id="1642647"/>
    <lineage>
        <taxon>Bacteria</taxon>
        <taxon>Pseudomonadati</taxon>
        <taxon>Bacteroidota</taxon>
        <taxon>Bacteroidia</taxon>
        <taxon>Bacteroidales</taxon>
        <taxon>Dysgonomonadaceae</taxon>
        <taxon>Proteiniphilum</taxon>
    </lineage>
</organism>
<keyword evidence="3" id="KW-1185">Reference proteome</keyword>
<dbReference type="Proteomes" id="UP000187464">
    <property type="component" value="Chromosome I"/>
</dbReference>
<evidence type="ECO:0000256" key="1">
    <source>
        <dbReference type="SAM" id="SignalP"/>
    </source>
</evidence>
<keyword evidence="1" id="KW-0732">Signal</keyword>
<feature type="chain" id="PRO_5010348850" evidence="1">
    <location>
        <begin position="26"/>
        <end position="304"/>
    </location>
</feature>
<protein>
    <submittedName>
        <fullName evidence="2">Putative secreted protein</fullName>
    </submittedName>
</protein>
<dbReference type="AlphaFoldDB" id="A0A1R3T9M9"/>
<feature type="signal peptide" evidence="1">
    <location>
        <begin position="1"/>
        <end position="25"/>
    </location>
</feature>
<reference evidence="3" key="1">
    <citation type="submission" date="2016-08" db="EMBL/GenBank/DDBJ databases">
        <authorList>
            <person name="Wibberg D."/>
        </authorList>
    </citation>
    <scope>NUCLEOTIDE SEQUENCE [LARGE SCALE GENOMIC DNA]</scope>
</reference>
<name>A0A1R3T9M9_9BACT</name>
<dbReference type="RefSeq" id="WP_076930254.1">
    <property type="nucleotide sequence ID" value="NZ_LT605205.1"/>
</dbReference>
<sequence length="304" mass="34448">MKKTTFTIVFLSLALYMAASSTFPADTTLHYNNRKVVISENDNEINISVYHRNEQGDTIESRKVYEGIFTDGRSIERVYENSFEISVPDIFKPKNKRRPSRSHWAGFGVGFSNLPQGLDFDGELASIVNLSRSLQYNLNPIEGSWRIGNSNFTGIVGMGIQFNSIHWQNNKAIEVEDYKSVVTTTEPGNEYRDSRLHYTYLTFPFLIETNWDLGRRSHFFLNAGVVAKVKTASSSAVWRNNENGKKEKTKLPGELNIRPVTLDLLAQGGVNDLGFFISYSPFNLFRNNKGPEANQATIGVQLYF</sequence>
<evidence type="ECO:0000313" key="3">
    <source>
        <dbReference type="Proteomes" id="UP000187464"/>
    </source>
</evidence>
<evidence type="ECO:0000313" key="2">
    <source>
        <dbReference type="EMBL" id="SCD20294.1"/>
    </source>
</evidence>
<proteinExistence type="predicted"/>
<dbReference type="EMBL" id="LT605205">
    <property type="protein sequence ID" value="SCD20294.1"/>
    <property type="molecule type" value="Genomic_DNA"/>
</dbReference>
<dbReference type="KEGG" id="psac:PSM36_1473"/>
<dbReference type="STRING" id="1642647.PSM36_1473"/>